<organism evidence="2 3">
    <name type="scientific">Coptis chinensis</name>
    <dbReference type="NCBI Taxonomy" id="261450"/>
    <lineage>
        <taxon>Eukaryota</taxon>
        <taxon>Viridiplantae</taxon>
        <taxon>Streptophyta</taxon>
        <taxon>Embryophyta</taxon>
        <taxon>Tracheophyta</taxon>
        <taxon>Spermatophyta</taxon>
        <taxon>Magnoliopsida</taxon>
        <taxon>Ranunculales</taxon>
        <taxon>Ranunculaceae</taxon>
        <taxon>Coptidoideae</taxon>
        <taxon>Coptis</taxon>
    </lineage>
</organism>
<name>A0A835MF08_9MAGN</name>
<accession>A0A835MF08</accession>
<dbReference type="PROSITE" id="PS00061">
    <property type="entry name" value="ADH_SHORT"/>
    <property type="match status" value="1"/>
</dbReference>
<proteinExistence type="inferred from homology"/>
<dbReference type="CDD" id="cd05233">
    <property type="entry name" value="SDR_c"/>
    <property type="match status" value="1"/>
</dbReference>
<protein>
    <submittedName>
        <fullName evidence="2">Uncharacterized protein</fullName>
    </submittedName>
</protein>
<dbReference type="PANTHER" id="PTHR44375:SF2">
    <property type="entry name" value="BETA-KETOACYL-ACP REDUCTASE-LIKE PROTEIN-RELATED"/>
    <property type="match status" value="1"/>
</dbReference>
<keyword evidence="3" id="KW-1185">Reference proteome</keyword>
<dbReference type="OrthoDB" id="47007at2759"/>
<dbReference type="AlphaFoldDB" id="A0A835MF08"/>
<reference evidence="2 3" key="1">
    <citation type="submission" date="2020-10" db="EMBL/GenBank/DDBJ databases">
        <title>The Coptis chinensis genome and diversification of protoberbering-type alkaloids.</title>
        <authorList>
            <person name="Wang B."/>
            <person name="Shu S."/>
            <person name="Song C."/>
            <person name="Liu Y."/>
        </authorList>
    </citation>
    <scope>NUCLEOTIDE SEQUENCE [LARGE SCALE GENOMIC DNA]</scope>
    <source>
        <strain evidence="2">HL-2020</strain>
        <tissue evidence="2">Leaf</tissue>
    </source>
</reference>
<dbReference type="InterPro" id="IPR036291">
    <property type="entry name" value="NAD(P)-bd_dom_sf"/>
</dbReference>
<dbReference type="InterPro" id="IPR002347">
    <property type="entry name" value="SDR_fam"/>
</dbReference>
<dbReference type="Proteomes" id="UP000631114">
    <property type="component" value="Unassembled WGS sequence"/>
</dbReference>
<evidence type="ECO:0000313" key="3">
    <source>
        <dbReference type="Proteomes" id="UP000631114"/>
    </source>
</evidence>
<dbReference type="Pfam" id="PF00106">
    <property type="entry name" value="adh_short"/>
    <property type="match status" value="1"/>
</dbReference>
<dbReference type="SUPFAM" id="SSF51735">
    <property type="entry name" value="NAD(P)-binding Rossmann-fold domains"/>
    <property type="match status" value="1"/>
</dbReference>
<comment type="similarity">
    <text evidence="1">Belongs to the short-chain dehydrogenases/reductases (SDR) family.</text>
</comment>
<sequence length="300" mass="32744">MVYQNDPRVLSLLIQNFKQRYKTTYHARTNISKYKGSLISGRTKTMETETYLERWRCLDGKVVMVTGASSGIGREYCLDLAKSGWTRIKSSVQKAWSAFGRIDALVNNAGVRGEVNSPLAVTEEEWDSVLRTNLTGSWLVSKYVCSFMCRAGQPGSIINISSIAGLCGGQLPGGVIYAVSKAAVNAMTRGAAVNLDVSTTNFKGEKKAEARILFEASLFCSTLEKTSRVSESIELKHEVEALRGQLAANERLSLNICKTSTRKPKRPIPGIRLGGGVERKMGDLRGGGNAGFEGELRNGY</sequence>
<evidence type="ECO:0000313" key="2">
    <source>
        <dbReference type="EMBL" id="KAF9621371.1"/>
    </source>
</evidence>
<dbReference type="PANTHER" id="PTHR44375">
    <property type="entry name" value="BETA-KETOACYL-ACP REDUCTASE-LIKE PROTEIN-RELATED"/>
    <property type="match status" value="1"/>
</dbReference>
<dbReference type="EMBL" id="JADFTS010000002">
    <property type="protein sequence ID" value="KAF9621371.1"/>
    <property type="molecule type" value="Genomic_DNA"/>
</dbReference>
<evidence type="ECO:0000256" key="1">
    <source>
        <dbReference type="RuleBase" id="RU000363"/>
    </source>
</evidence>
<dbReference type="PRINTS" id="PR00081">
    <property type="entry name" value="GDHRDH"/>
</dbReference>
<comment type="caution">
    <text evidence="2">The sequence shown here is derived from an EMBL/GenBank/DDBJ whole genome shotgun (WGS) entry which is preliminary data.</text>
</comment>
<dbReference type="PRINTS" id="PR00080">
    <property type="entry name" value="SDRFAMILY"/>
</dbReference>
<dbReference type="Gene3D" id="3.40.50.720">
    <property type="entry name" value="NAD(P)-binding Rossmann-like Domain"/>
    <property type="match status" value="2"/>
</dbReference>
<dbReference type="InterPro" id="IPR020904">
    <property type="entry name" value="Sc_DH/Rdtase_CS"/>
</dbReference>
<gene>
    <name evidence="2" type="ORF">IFM89_020030</name>
</gene>